<name>A0A382EHR3_9ZZZZ</name>
<dbReference type="EMBL" id="UINC01044234">
    <property type="protein sequence ID" value="SVB49407.1"/>
    <property type="molecule type" value="Genomic_DNA"/>
</dbReference>
<proteinExistence type="predicted"/>
<reference evidence="1" key="1">
    <citation type="submission" date="2018-05" db="EMBL/GenBank/DDBJ databases">
        <authorList>
            <person name="Lanie J.A."/>
            <person name="Ng W.-L."/>
            <person name="Kazmierczak K.M."/>
            <person name="Andrzejewski T.M."/>
            <person name="Davidsen T.M."/>
            <person name="Wayne K.J."/>
            <person name="Tettelin H."/>
            <person name="Glass J.I."/>
            <person name="Rusch D."/>
            <person name="Podicherti R."/>
            <person name="Tsui H.-C.T."/>
            <person name="Winkler M.E."/>
        </authorList>
    </citation>
    <scope>NUCLEOTIDE SEQUENCE</scope>
</reference>
<evidence type="ECO:0000313" key="1">
    <source>
        <dbReference type="EMBL" id="SVB49407.1"/>
    </source>
</evidence>
<protein>
    <submittedName>
        <fullName evidence="1">Uncharacterized protein</fullName>
    </submittedName>
</protein>
<gene>
    <name evidence="1" type="ORF">METZ01_LOCUS202261</name>
</gene>
<dbReference type="AlphaFoldDB" id="A0A382EHR3"/>
<accession>A0A382EHR3</accession>
<organism evidence="1">
    <name type="scientific">marine metagenome</name>
    <dbReference type="NCBI Taxonomy" id="408172"/>
    <lineage>
        <taxon>unclassified sequences</taxon>
        <taxon>metagenomes</taxon>
        <taxon>ecological metagenomes</taxon>
    </lineage>
</organism>
<sequence>MTTCENCGHESHCGVPLRKKFNGRSEFPIDYPIDLQEIEVCKNCRCKLCEKETE</sequence>